<feature type="compositionally biased region" description="Basic and acidic residues" evidence="1">
    <location>
        <begin position="67"/>
        <end position="95"/>
    </location>
</feature>
<evidence type="ECO:0000256" key="1">
    <source>
        <dbReference type="SAM" id="MobiDB-lite"/>
    </source>
</evidence>
<evidence type="ECO:0000313" key="2">
    <source>
        <dbReference type="EMBL" id="KAF6840074.1"/>
    </source>
</evidence>
<dbReference type="Proteomes" id="UP000654918">
    <property type="component" value="Unassembled WGS sequence"/>
</dbReference>
<sequence length="132" mass="14715">MSMNHSQFHQLREALQVASLSVTLTVRWAHQPGSPPRLVGHQILKGSLTGPRRHRHPAPYAPPTDNRTGHREVLSGDDGGRGRRESKANSYDDQKQMNLVSARRKRSRHSGDEIPTRKGEQGENEKPVSSGN</sequence>
<protein>
    <submittedName>
        <fullName evidence="2">Uncharacterized protein</fullName>
    </submittedName>
</protein>
<feature type="compositionally biased region" description="Basic and acidic residues" evidence="1">
    <location>
        <begin position="109"/>
        <end position="126"/>
    </location>
</feature>
<organism evidence="2 3">
    <name type="scientific">Colletotrichum plurivorum</name>
    <dbReference type="NCBI Taxonomy" id="2175906"/>
    <lineage>
        <taxon>Eukaryota</taxon>
        <taxon>Fungi</taxon>
        <taxon>Dikarya</taxon>
        <taxon>Ascomycota</taxon>
        <taxon>Pezizomycotina</taxon>
        <taxon>Sordariomycetes</taxon>
        <taxon>Hypocreomycetidae</taxon>
        <taxon>Glomerellales</taxon>
        <taxon>Glomerellaceae</taxon>
        <taxon>Colletotrichum</taxon>
        <taxon>Colletotrichum orchidearum species complex</taxon>
    </lineage>
</organism>
<reference evidence="2" key="1">
    <citation type="journal article" date="2020" name="Phytopathology">
        <title>Genome Sequence Resources of Colletotrichum truncatum, C. plurivorum, C. musicola, and C. sojae: Four Species Pathogenic to Soybean (Glycine max).</title>
        <authorList>
            <person name="Rogerio F."/>
            <person name="Boufleur T.R."/>
            <person name="Ciampi-Guillardi M."/>
            <person name="Sukno S.A."/>
            <person name="Thon M.R."/>
            <person name="Massola Junior N.S."/>
            <person name="Baroncelli R."/>
        </authorList>
    </citation>
    <scope>NUCLEOTIDE SEQUENCE</scope>
    <source>
        <strain evidence="2">LFN00145</strain>
    </source>
</reference>
<name>A0A8H6U1W3_9PEZI</name>
<feature type="region of interest" description="Disordered" evidence="1">
    <location>
        <begin position="31"/>
        <end position="132"/>
    </location>
</feature>
<dbReference type="AlphaFoldDB" id="A0A8H6U1W3"/>
<dbReference type="EMBL" id="WIGO01000009">
    <property type="protein sequence ID" value="KAF6840074.1"/>
    <property type="molecule type" value="Genomic_DNA"/>
</dbReference>
<proteinExistence type="predicted"/>
<comment type="caution">
    <text evidence="2">The sequence shown here is derived from an EMBL/GenBank/DDBJ whole genome shotgun (WGS) entry which is preliminary data.</text>
</comment>
<accession>A0A8H6U1W3</accession>
<evidence type="ECO:0000313" key="3">
    <source>
        <dbReference type="Proteomes" id="UP000654918"/>
    </source>
</evidence>
<gene>
    <name evidence="2" type="ORF">CPLU01_01389</name>
</gene>
<keyword evidence="3" id="KW-1185">Reference proteome</keyword>